<gene>
    <name evidence="1" type="ORF">NLG97_g533</name>
</gene>
<reference evidence="1" key="1">
    <citation type="submission" date="2022-07" db="EMBL/GenBank/DDBJ databases">
        <title>Genome Sequence of Lecanicillium saksenae.</title>
        <authorList>
            <person name="Buettner E."/>
        </authorList>
    </citation>
    <scope>NUCLEOTIDE SEQUENCE</scope>
    <source>
        <strain evidence="1">VT-O1</strain>
    </source>
</reference>
<protein>
    <submittedName>
        <fullName evidence="1">Uncharacterized protein</fullName>
    </submittedName>
</protein>
<dbReference type="EMBL" id="JANAKD010000019">
    <property type="protein sequence ID" value="KAJ3499176.1"/>
    <property type="molecule type" value="Genomic_DNA"/>
</dbReference>
<comment type="caution">
    <text evidence="1">The sequence shown here is derived from an EMBL/GenBank/DDBJ whole genome shotgun (WGS) entry which is preliminary data.</text>
</comment>
<sequence>MPRTGYKSDKYLTINPDKWQAFEPGDVISGRVQNEKQIKGGVASVTVRLVGRAKTKIAVKMEHGSSFYRNRFNFFDESEASWVLFEDSGPSDANSPNSWQFKAQIPRTMSPSAIAADGKSTTSFLPLDSQTVAQSVIPDIFHYTKTGSWSGTTLACYVEYYMVAELRTPKNKCYTATLPLVIYSPASPGPLSAFDFGFQLTSDPFSVCQKPKAFWNRSKDAGQACHLEIYYPTRLQLGSKMPLQLRVAQAKPEFDSDSCAPDLQIRLDSLKVTIKSVTTGICKGTFSPKKMAMTEKYVVESKSLLPSEMESIFIPTAQGVQPLDLGELLELMLEHDGITIKGARKGKEFKPSLSPDLTTFCITHAHQLIWDLRVEICGTSQFHKTQVTSNVQIDGPSRQTMEQNISQLTDEERKAKFKAAGTAAELGLEVLNVTKEIIEAFS</sequence>
<name>A0ACC1R816_9HYPO</name>
<evidence type="ECO:0000313" key="1">
    <source>
        <dbReference type="EMBL" id="KAJ3499176.1"/>
    </source>
</evidence>
<accession>A0ACC1R816</accession>
<proteinExistence type="predicted"/>
<keyword evidence="2" id="KW-1185">Reference proteome</keyword>
<dbReference type="Proteomes" id="UP001148737">
    <property type="component" value="Unassembled WGS sequence"/>
</dbReference>
<evidence type="ECO:0000313" key="2">
    <source>
        <dbReference type="Proteomes" id="UP001148737"/>
    </source>
</evidence>
<organism evidence="1 2">
    <name type="scientific">Lecanicillium saksenae</name>
    <dbReference type="NCBI Taxonomy" id="468837"/>
    <lineage>
        <taxon>Eukaryota</taxon>
        <taxon>Fungi</taxon>
        <taxon>Dikarya</taxon>
        <taxon>Ascomycota</taxon>
        <taxon>Pezizomycotina</taxon>
        <taxon>Sordariomycetes</taxon>
        <taxon>Hypocreomycetidae</taxon>
        <taxon>Hypocreales</taxon>
        <taxon>Cordycipitaceae</taxon>
        <taxon>Lecanicillium</taxon>
    </lineage>
</organism>